<protein>
    <submittedName>
        <fullName evidence="1">8929_t:CDS:1</fullName>
    </submittedName>
</protein>
<dbReference type="EMBL" id="CAJVQB010021448">
    <property type="protein sequence ID" value="CAG8797089.1"/>
    <property type="molecule type" value="Genomic_DNA"/>
</dbReference>
<gene>
    <name evidence="1" type="ORF">GMARGA_LOCUS22317</name>
</gene>
<sequence length="122" mass="14221">MQKNEKLIFYKPMDEEINEINGTIPEKPTRQLLSGLGFWCSEVRYNYGIETLHPKTDLNEIIEIILKQGSNHSTHTTFQQLHRPRHPSLNHFLISNAKNKADSKSSANGTVEWLEERHYFEA</sequence>
<evidence type="ECO:0000313" key="2">
    <source>
        <dbReference type="Proteomes" id="UP000789901"/>
    </source>
</evidence>
<keyword evidence="2" id="KW-1185">Reference proteome</keyword>
<name>A0ABN7VT18_GIGMA</name>
<dbReference type="Proteomes" id="UP000789901">
    <property type="component" value="Unassembled WGS sequence"/>
</dbReference>
<reference evidence="1 2" key="1">
    <citation type="submission" date="2021-06" db="EMBL/GenBank/DDBJ databases">
        <authorList>
            <person name="Kallberg Y."/>
            <person name="Tangrot J."/>
            <person name="Rosling A."/>
        </authorList>
    </citation>
    <scope>NUCLEOTIDE SEQUENCE [LARGE SCALE GENOMIC DNA]</scope>
    <source>
        <strain evidence="1 2">120-4 pot B 10/14</strain>
    </source>
</reference>
<comment type="caution">
    <text evidence="1">The sequence shown here is derived from an EMBL/GenBank/DDBJ whole genome shotgun (WGS) entry which is preliminary data.</text>
</comment>
<organism evidence="1 2">
    <name type="scientific">Gigaspora margarita</name>
    <dbReference type="NCBI Taxonomy" id="4874"/>
    <lineage>
        <taxon>Eukaryota</taxon>
        <taxon>Fungi</taxon>
        <taxon>Fungi incertae sedis</taxon>
        <taxon>Mucoromycota</taxon>
        <taxon>Glomeromycotina</taxon>
        <taxon>Glomeromycetes</taxon>
        <taxon>Diversisporales</taxon>
        <taxon>Gigasporaceae</taxon>
        <taxon>Gigaspora</taxon>
    </lineage>
</organism>
<proteinExistence type="predicted"/>
<evidence type="ECO:0000313" key="1">
    <source>
        <dbReference type="EMBL" id="CAG8797089.1"/>
    </source>
</evidence>
<accession>A0ABN7VT18</accession>